<dbReference type="AlphaFoldDB" id="A0AAV1UMU4"/>
<evidence type="ECO:0000313" key="3">
    <source>
        <dbReference type="Proteomes" id="UP001162060"/>
    </source>
</evidence>
<accession>A0AAV1UMU4</accession>
<evidence type="ECO:0000313" key="2">
    <source>
        <dbReference type="EMBL" id="CAK7935028.1"/>
    </source>
</evidence>
<dbReference type="Proteomes" id="UP001162060">
    <property type="component" value="Unassembled WGS sequence"/>
</dbReference>
<reference evidence="2" key="1">
    <citation type="submission" date="2024-01" db="EMBL/GenBank/DDBJ databases">
        <authorList>
            <person name="Webb A."/>
        </authorList>
    </citation>
    <scope>NUCLEOTIDE SEQUENCE</scope>
    <source>
        <strain evidence="2">Pm1</strain>
    </source>
</reference>
<comment type="caution">
    <text evidence="2">The sequence shown here is derived from an EMBL/GenBank/DDBJ whole genome shotgun (WGS) entry which is preliminary data.</text>
</comment>
<proteinExistence type="predicted"/>
<organism evidence="2 3">
    <name type="scientific">Peronospora matthiolae</name>
    <dbReference type="NCBI Taxonomy" id="2874970"/>
    <lineage>
        <taxon>Eukaryota</taxon>
        <taxon>Sar</taxon>
        <taxon>Stramenopiles</taxon>
        <taxon>Oomycota</taxon>
        <taxon>Peronosporomycetes</taxon>
        <taxon>Peronosporales</taxon>
        <taxon>Peronosporaceae</taxon>
        <taxon>Peronospora</taxon>
    </lineage>
</organism>
<evidence type="ECO:0000256" key="1">
    <source>
        <dbReference type="SAM" id="MobiDB-lite"/>
    </source>
</evidence>
<name>A0AAV1UMU4_9STRA</name>
<feature type="region of interest" description="Disordered" evidence="1">
    <location>
        <begin position="1"/>
        <end position="26"/>
    </location>
</feature>
<gene>
    <name evidence="2" type="ORF">PM001_LOCUS20178</name>
</gene>
<protein>
    <submittedName>
        <fullName evidence="2">Uncharacterized protein</fullName>
    </submittedName>
</protein>
<sequence length="56" mass="6357">MANAEREFVNGAVARQRDRCQQPGKPVFARSRPSLLTGHPAGLYWRWMGAAPTWLF</sequence>
<dbReference type="EMBL" id="CAKLBY020000221">
    <property type="protein sequence ID" value="CAK7935028.1"/>
    <property type="molecule type" value="Genomic_DNA"/>
</dbReference>